<dbReference type="EnsemblPlants" id="evm.model.03.656">
    <property type="protein sequence ID" value="cds.evm.model.03.656"/>
    <property type="gene ID" value="evm.TU.03.656"/>
</dbReference>
<dbReference type="GO" id="GO:0003676">
    <property type="term" value="F:nucleic acid binding"/>
    <property type="evidence" value="ECO:0007669"/>
    <property type="project" value="InterPro"/>
</dbReference>
<feature type="domain" description="Reverse transcriptase" evidence="1">
    <location>
        <begin position="9"/>
        <end position="151"/>
    </location>
</feature>
<feature type="domain" description="Reverse transcriptase zinc-binding" evidence="3">
    <location>
        <begin position="358"/>
        <end position="445"/>
    </location>
</feature>
<dbReference type="PANTHER" id="PTHR33116">
    <property type="entry name" value="REVERSE TRANSCRIPTASE ZINC-BINDING DOMAIN-CONTAINING PROTEIN-RELATED-RELATED"/>
    <property type="match status" value="1"/>
</dbReference>
<dbReference type="InterPro" id="IPR036397">
    <property type="entry name" value="RNaseH_sf"/>
</dbReference>
<dbReference type="Gene3D" id="3.30.420.10">
    <property type="entry name" value="Ribonuclease H-like superfamily/Ribonuclease H"/>
    <property type="match status" value="1"/>
</dbReference>
<evidence type="ECO:0000313" key="5">
    <source>
        <dbReference type="Proteomes" id="UP000596661"/>
    </source>
</evidence>
<evidence type="ECO:0000259" key="3">
    <source>
        <dbReference type="Pfam" id="PF13966"/>
    </source>
</evidence>
<name>A0A803P9V3_CANSA</name>
<keyword evidence="5" id="KW-1185">Reference proteome</keyword>
<proteinExistence type="predicted"/>
<sequence length="692" mass="78205">MAQEIVHSMSKKKGSKGFMMIKLDMEKAFDKMDWDFILETLHFHGIRTPLLQWIRSCIQTKRLNLMINGVNQGRITPSCGLRQGDPLSPALFILASDILSRLITEFNLLGKIKGFKTSRVATPITHLMFADDVMLFGHASLKEASAFLQCVPRSRANAIAEKLGWKARLLSKAGRACLIQSVGNSLVVYAASAEVIPTSIANSIDRNLRCFWWGDSETKKSIHTIDWGNLCKSKLHGGLGFRQTKDINKAFILKWGWKMVAEPSSLWCQTIQDKYLKGSSFWDAQIKGSDSRLWKAILNSRPLLSEGLCRRIGDGRSTSIWVTQWFASKDVRNILNIGLPASKQDDSWRWLGENTGLFSIKPPYHLITNQKCAGSPLGTWKLIWNSPIHVRLKLLWWQIMSNALPTHERIALAFNLPSILCPICDKERELSFHLFWSCDYASALWFGCCWGIRTNASNCGNWEEWMDWFGSNRNRPATLSFDDFMTGALCIFEVIWKVRNEVTHGGQLLQISMAMQNASTRLNDHLACKVDRPCKVPTVLTPLPGWMTCCTDVTIDSNYSFGAGVFRDSKNRICSVVADHFSVTDPTLAEASMLLSAARHAAHLNFNSVNFFCDNDSAVSSIREAHDIQSNLNLDGVSTHFKTLSAQFVNWNVKKINRNENFMAHNAFGDIQITSMDPKVFEDYKEWWPDPG</sequence>
<dbReference type="SUPFAM" id="SSF56672">
    <property type="entry name" value="DNA/RNA polymerases"/>
    <property type="match status" value="1"/>
</dbReference>
<evidence type="ECO:0000313" key="4">
    <source>
        <dbReference type="EnsemblPlants" id="cds.evm.model.03.656"/>
    </source>
</evidence>
<feature type="domain" description="RNase H type-1" evidence="2">
    <location>
        <begin position="555"/>
        <end position="666"/>
    </location>
</feature>
<reference evidence="4" key="1">
    <citation type="submission" date="2018-11" db="EMBL/GenBank/DDBJ databases">
        <authorList>
            <person name="Grassa J C."/>
        </authorList>
    </citation>
    <scope>NUCLEOTIDE SEQUENCE [LARGE SCALE GENOMIC DNA]</scope>
</reference>
<dbReference type="AlphaFoldDB" id="A0A803P9V3"/>
<dbReference type="EMBL" id="UZAU01000264">
    <property type="status" value="NOT_ANNOTATED_CDS"/>
    <property type="molecule type" value="Genomic_DNA"/>
</dbReference>
<dbReference type="InterPro" id="IPR002156">
    <property type="entry name" value="RNaseH_domain"/>
</dbReference>
<evidence type="ECO:0008006" key="6">
    <source>
        <dbReference type="Google" id="ProtNLM"/>
    </source>
</evidence>
<evidence type="ECO:0000259" key="1">
    <source>
        <dbReference type="Pfam" id="PF00078"/>
    </source>
</evidence>
<accession>A0A803P9V3</accession>
<evidence type="ECO:0000259" key="2">
    <source>
        <dbReference type="Pfam" id="PF13456"/>
    </source>
</evidence>
<dbReference type="Pfam" id="PF00078">
    <property type="entry name" value="RVT_1"/>
    <property type="match status" value="1"/>
</dbReference>
<dbReference type="PANTHER" id="PTHR33116:SF78">
    <property type="entry name" value="OS12G0587133 PROTEIN"/>
    <property type="match status" value="1"/>
</dbReference>
<protein>
    <recommendedName>
        <fullName evidence="6">Reverse transcriptase domain-containing protein</fullName>
    </recommendedName>
</protein>
<reference evidence="4" key="2">
    <citation type="submission" date="2021-03" db="UniProtKB">
        <authorList>
            <consortium name="EnsemblPlants"/>
        </authorList>
    </citation>
    <scope>IDENTIFICATION</scope>
</reference>
<dbReference type="Gramene" id="evm.model.03.656">
    <property type="protein sequence ID" value="cds.evm.model.03.656"/>
    <property type="gene ID" value="evm.TU.03.656"/>
</dbReference>
<dbReference type="Pfam" id="PF13456">
    <property type="entry name" value="RVT_3"/>
    <property type="match status" value="1"/>
</dbReference>
<dbReference type="GO" id="GO:0004523">
    <property type="term" value="F:RNA-DNA hybrid ribonuclease activity"/>
    <property type="evidence" value="ECO:0007669"/>
    <property type="project" value="InterPro"/>
</dbReference>
<dbReference type="InterPro" id="IPR000477">
    <property type="entry name" value="RT_dom"/>
</dbReference>
<dbReference type="Proteomes" id="UP000596661">
    <property type="component" value="Chromosome 3"/>
</dbReference>
<dbReference type="Pfam" id="PF13966">
    <property type="entry name" value="zf-RVT"/>
    <property type="match status" value="1"/>
</dbReference>
<dbReference type="InterPro" id="IPR026960">
    <property type="entry name" value="RVT-Znf"/>
</dbReference>
<dbReference type="InterPro" id="IPR043502">
    <property type="entry name" value="DNA/RNA_pol_sf"/>
</dbReference>
<organism evidence="4 5">
    <name type="scientific">Cannabis sativa</name>
    <name type="common">Hemp</name>
    <name type="synonym">Marijuana</name>
    <dbReference type="NCBI Taxonomy" id="3483"/>
    <lineage>
        <taxon>Eukaryota</taxon>
        <taxon>Viridiplantae</taxon>
        <taxon>Streptophyta</taxon>
        <taxon>Embryophyta</taxon>
        <taxon>Tracheophyta</taxon>
        <taxon>Spermatophyta</taxon>
        <taxon>Magnoliopsida</taxon>
        <taxon>eudicotyledons</taxon>
        <taxon>Gunneridae</taxon>
        <taxon>Pentapetalae</taxon>
        <taxon>rosids</taxon>
        <taxon>fabids</taxon>
        <taxon>Rosales</taxon>
        <taxon>Cannabaceae</taxon>
        <taxon>Cannabis</taxon>
    </lineage>
</organism>